<dbReference type="AlphaFoldDB" id="M7ZTN5"/>
<evidence type="ECO:0000313" key="1">
    <source>
        <dbReference type="EMBL" id="EMS51469.1"/>
    </source>
</evidence>
<proteinExistence type="predicted"/>
<protein>
    <submittedName>
        <fullName evidence="1">Uncharacterized protein</fullName>
    </submittedName>
</protein>
<accession>M7ZTN5</accession>
<dbReference type="EMBL" id="KD220138">
    <property type="protein sequence ID" value="EMS51469.1"/>
    <property type="molecule type" value="Genomic_DNA"/>
</dbReference>
<name>M7ZTN5_TRIUA</name>
<reference evidence="1" key="1">
    <citation type="journal article" date="2013" name="Nature">
        <title>Draft genome of the wheat A-genome progenitor Triticum urartu.</title>
        <authorList>
            <person name="Ling H.Q."/>
            <person name="Zhao S."/>
            <person name="Liu D."/>
            <person name="Wang J."/>
            <person name="Sun H."/>
            <person name="Zhang C."/>
            <person name="Fan H."/>
            <person name="Li D."/>
            <person name="Dong L."/>
            <person name="Tao Y."/>
            <person name="Gao C."/>
            <person name="Wu H."/>
            <person name="Li Y."/>
            <person name="Cui Y."/>
            <person name="Guo X."/>
            <person name="Zheng S."/>
            <person name="Wang B."/>
            <person name="Yu K."/>
            <person name="Liang Q."/>
            <person name="Yang W."/>
            <person name="Lou X."/>
            <person name="Chen J."/>
            <person name="Feng M."/>
            <person name="Jian J."/>
            <person name="Zhang X."/>
            <person name="Luo G."/>
            <person name="Jiang Y."/>
            <person name="Liu J."/>
            <person name="Wang Z."/>
            <person name="Sha Y."/>
            <person name="Zhang B."/>
            <person name="Wu H."/>
            <person name="Tang D."/>
            <person name="Shen Q."/>
            <person name="Xue P."/>
            <person name="Zou S."/>
            <person name="Wang X."/>
            <person name="Liu X."/>
            <person name="Wang F."/>
            <person name="Yang Y."/>
            <person name="An X."/>
            <person name="Dong Z."/>
            <person name="Zhang K."/>
            <person name="Zhang X."/>
            <person name="Luo M.C."/>
            <person name="Dvorak J."/>
            <person name="Tong Y."/>
            <person name="Wang J."/>
            <person name="Yang H."/>
            <person name="Li Z."/>
            <person name="Wang D."/>
            <person name="Zhang A."/>
            <person name="Wang J."/>
        </authorList>
    </citation>
    <scope>NUCLEOTIDE SEQUENCE</scope>
</reference>
<organism evidence="1">
    <name type="scientific">Triticum urartu</name>
    <name type="common">Red wild einkorn</name>
    <name type="synonym">Crithodium urartu</name>
    <dbReference type="NCBI Taxonomy" id="4572"/>
    <lineage>
        <taxon>Eukaryota</taxon>
        <taxon>Viridiplantae</taxon>
        <taxon>Streptophyta</taxon>
        <taxon>Embryophyta</taxon>
        <taxon>Tracheophyta</taxon>
        <taxon>Spermatophyta</taxon>
        <taxon>Magnoliopsida</taxon>
        <taxon>Liliopsida</taxon>
        <taxon>Poales</taxon>
        <taxon>Poaceae</taxon>
        <taxon>BOP clade</taxon>
        <taxon>Pooideae</taxon>
        <taxon>Triticodae</taxon>
        <taxon>Triticeae</taxon>
        <taxon>Triticinae</taxon>
        <taxon>Triticum</taxon>
    </lineage>
</organism>
<sequence length="84" mass="9250">MTRQAGDGPWQEKEPYYFLCLEIDYHSGSGSSGPPLAGATDIVAPVLRHLDADADEPPSTPILTRSPCIHNHRPQFRLCAGYEK</sequence>
<gene>
    <name evidence="1" type="ORF">TRIUR3_19266</name>
</gene>